<protein>
    <submittedName>
        <fullName evidence="2">Uncharacterized protein</fullName>
    </submittedName>
</protein>
<evidence type="ECO:0000313" key="2">
    <source>
        <dbReference type="EMBL" id="KOF72345.1"/>
    </source>
</evidence>
<name>A0A0L8G6X9_OCTBM</name>
<gene>
    <name evidence="2" type="ORF">OCBIM_22039571mg</name>
</gene>
<dbReference type="EMBL" id="KQ423703">
    <property type="protein sequence ID" value="KOF72345.1"/>
    <property type="molecule type" value="Genomic_DNA"/>
</dbReference>
<reference evidence="2" key="1">
    <citation type="submission" date="2015-07" db="EMBL/GenBank/DDBJ databases">
        <title>MeaNS - Measles Nucleotide Surveillance Program.</title>
        <authorList>
            <person name="Tran T."/>
            <person name="Druce J."/>
        </authorList>
    </citation>
    <scope>NUCLEOTIDE SEQUENCE</scope>
    <source>
        <strain evidence="2">UCB-OBI-ISO-001</strain>
        <tissue evidence="2">Gonad</tissue>
    </source>
</reference>
<accession>A0A0L8G6X9</accession>
<organism evidence="2">
    <name type="scientific">Octopus bimaculoides</name>
    <name type="common">California two-spotted octopus</name>
    <dbReference type="NCBI Taxonomy" id="37653"/>
    <lineage>
        <taxon>Eukaryota</taxon>
        <taxon>Metazoa</taxon>
        <taxon>Spiralia</taxon>
        <taxon>Lophotrochozoa</taxon>
        <taxon>Mollusca</taxon>
        <taxon>Cephalopoda</taxon>
        <taxon>Coleoidea</taxon>
        <taxon>Octopodiformes</taxon>
        <taxon>Octopoda</taxon>
        <taxon>Incirrata</taxon>
        <taxon>Octopodidae</taxon>
        <taxon>Octopus</taxon>
    </lineage>
</organism>
<dbReference type="AlphaFoldDB" id="A0A0L8G6X9"/>
<keyword evidence="1" id="KW-1133">Transmembrane helix</keyword>
<proteinExistence type="predicted"/>
<feature type="transmembrane region" description="Helical" evidence="1">
    <location>
        <begin position="6"/>
        <end position="27"/>
    </location>
</feature>
<sequence>MALFSWSIYCSFCFIYFSFFLFFAFVCKLNSFLHTAMKITTHELGHNHWEGVYSFIFLLYTRKG</sequence>
<evidence type="ECO:0000256" key="1">
    <source>
        <dbReference type="SAM" id="Phobius"/>
    </source>
</evidence>
<keyword evidence="1" id="KW-0472">Membrane</keyword>
<keyword evidence="1" id="KW-0812">Transmembrane</keyword>